<feature type="non-terminal residue" evidence="1">
    <location>
        <position position="1"/>
    </location>
</feature>
<organism evidence="1 2">
    <name type="scientific">Mycena rosella</name>
    <name type="common">Pink bonnet</name>
    <name type="synonym">Agaricus rosellus</name>
    <dbReference type="NCBI Taxonomy" id="1033263"/>
    <lineage>
        <taxon>Eukaryota</taxon>
        <taxon>Fungi</taxon>
        <taxon>Dikarya</taxon>
        <taxon>Basidiomycota</taxon>
        <taxon>Agaricomycotina</taxon>
        <taxon>Agaricomycetes</taxon>
        <taxon>Agaricomycetidae</taxon>
        <taxon>Agaricales</taxon>
        <taxon>Marasmiineae</taxon>
        <taxon>Mycenaceae</taxon>
        <taxon>Mycena</taxon>
    </lineage>
</organism>
<proteinExistence type="predicted"/>
<reference evidence="1" key="1">
    <citation type="submission" date="2023-03" db="EMBL/GenBank/DDBJ databases">
        <title>Massive genome expansion in bonnet fungi (Mycena s.s.) driven by repeated elements and novel gene families across ecological guilds.</title>
        <authorList>
            <consortium name="Lawrence Berkeley National Laboratory"/>
            <person name="Harder C.B."/>
            <person name="Miyauchi S."/>
            <person name="Viragh M."/>
            <person name="Kuo A."/>
            <person name="Thoen E."/>
            <person name="Andreopoulos B."/>
            <person name="Lu D."/>
            <person name="Skrede I."/>
            <person name="Drula E."/>
            <person name="Henrissat B."/>
            <person name="Morin E."/>
            <person name="Kohler A."/>
            <person name="Barry K."/>
            <person name="LaButti K."/>
            <person name="Morin E."/>
            <person name="Salamov A."/>
            <person name="Lipzen A."/>
            <person name="Mereny Z."/>
            <person name="Hegedus B."/>
            <person name="Baldrian P."/>
            <person name="Stursova M."/>
            <person name="Weitz H."/>
            <person name="Taylor A."/>
            <person name="Grigoriev I.V."/>
            <person name="Nagy L.G."/>
            <person name="Martin F."/>
            <person name="Kauserud H."/>
        </authorList>
    </citation>
    <scope>NUCLEOTIDE SEQUENCE</scope>
    <source>
        <strain evidence="1">CBHHK067</strain>
    </source>
</reference>
<dbReference type="EMBL" id="JARKIE010000173">
    <property type="protein sequence ID" value="KAJ7671713.1"/>
    <property type="molecule type" value="Genomic_DNA"/>
</dbReference>
<accession>A0AAD7D003</accession>
<comment type="caution">
    <text evidence="1">The sequence shown here is derived from an EMBL/GenBank/DDBJ whole genome shotgun (WGS) entry which is preliminary data.</text>
</comment>
<evidence type="ECO:0000313" key="2">
    <source>
        <dbReference type="Proteomes" id="UP001221757"/>
    </source>
</evidence>
<feature type="non-terminal residue" evidence="1">
    <location>
        <position position="126"/>
    </location>
</feature>
<evidence type="ECO:0008006" key="3">
    <source>
        <dbReference type="Google" id="ProtNLM"/>
    </source>
</evidence>
<name>A0AAD7D003_MYCRO</name>
<protein>
    <recommendedName>
        <fullName evidence="3">BTB domain-containing protein</fullName>
    </recommendedName>
</protein>
<gene>
    <name evidence="1" type="ORF">B0H17DRAFT_1085005</name>
</gene>
<sequence length="126" mass="13938">PVMSIAQVPMDVPLPNSPTGSLLDESPRDDELWFTDGTLVLSAGRSSFRVYGGLLAKRSPVFHDMLQFPQPDDAEVVDGCPVVHLQDNEADLRCFLNALFDHQFFPSFPEKTSFDTLAGVIRLSTK</sequence>
<evidence type="ECO:0000313" key="1">
    <source>
        <dbReference type="EMBL" id="KAJ7671713.1"/>
    </source>
</evidence>
<dbReference type="AlphaFoldDB" id="A0AAD7D003"/>
<dbReference type="Proteomes" id="UP001221757">
    <property type="component" value="Unassembled WGS sequence"/>
</dbReference>
<keyword evidence="2" id="KW-1185">Reference proteome</keyword>